<proteinExistence type="predicted"/>
<accession>A0A409VY29</accession>
<organism evidence="1 2">
    <name type="scientific">Gymnopilus dilepis</name>
    <dbReference type="NCBI Taxonomy" id="231916"/>
    <lineage>
        <taxon>Eukaryota</taxon>
        <taxon>Fungi</taxon>
        <taxon>Dikarya</taxon>
        <taxon>Basidiomycota</taxon>
        <taxon>Agaricomycotina</taxon>
        <taxon>Agaricomycetes</taxon>
        <taxon>Agaricomycetidae</taxon>
        <taxon>Agaricales</taxon>
        <taxon>Agaricineae</taxon>
        <taxon>Hymenogastraceae</taxon>
        <taxon>Gymnopilus</taxon>
    </lineage>
</organism>
<evidence type="ECO:0000313" key="2">
    <source>
        <dbReference type="Proteomes" id="UP000284706"/>
    </source>
</evidence>
<comment type="caution">
    <text evidence="1">The sequence shown here is derived from an EMBL/GenBank/DDBJ whole genome shotgun (WGS) entry which is preliminary data.</text>
</comment>
<dbReference type="InParanoid" id="A0A409VY29"/>
<dbReference type="STRING" id="231916.A0A409VY29"/>
<dbReference type="EMBL" id="NHYE01005514">
    <property type="protein sequence ID" value="PPQ71141.1"/>
    <property type="molecule type" value="Genomic_DNA"/>
</dbReference>
<evidence type="ECO:0008006" key="3">
    <source>
        <dbReference type="Google" id="ProtNLM"/>
    </source>
</evidence>
<dbReference type="Gene3D" id="3.80.10.10">
    <property type="entry name" value="Ribonuclease Inhibitor"/>
    <property type="match status" value="1"/>
</dbReference>
<keyword evidence="2" id="KW-1185">Reference proteome</keyword>
<sequence>MERLPEALKIYVASFVIHSRDLASLSLTSSSLFDCARLSLYQKVALRSDLPSARDTIALILRNRTLRKAIRTIYFKTDEVWAKHPPVLSWIDNAMFQGMDKLRKVAFDRLPCSTGHLFQDLIAAIYAHCPELDEFIAVEIRWPLFRPKQRVALVTHLTVRPSLKRLTFRTSFAPGNPLLRTMTIADCISDMKMFLPLTFFTPQTRLESLDLSVERNSDALEAVSGLCFPHLTTLKITGFSDHSSRTLIRFLSAHSSIQAASFLRSETLVLHATDINILPNLRSISGPPAFISALSAICDKVKYVEVLNLNYYKSPNVSLSTTLMVHSIGGFPNLKHFSVERYLPNFADSLVHLLRASRDLQWWTGGFLYRHPDTLSSAMLEMATTFPSLKRIDICVWATPVPLLYDLQRESLRRIAARMPSLEKIFLFSDGLSFSNEIVGMHVVQRMALAPHEVDLIGPYQDVEYLQHVALDGLDWEHDPILERTFPFA</sequence>
<protein>
    <recommendedName>
        <fullName evidence="3">F-box domain-containing protein</fullName>
    </recommendedName>
</protein>
<dbReference type="Proteomes" id="UP000284706">
    <property type="component" value="Unassembled WGS sequence"/>
</dbReference>
<reference evidence="1 2" key="1">
    <citation type="journal article" date="2018" name="Evol. Lett.">
        <title>Horizontal gene cluster transfer increased hallucinogenic mushroom diversity.</title>
        <authorList>
            <person name="Reynolds H.T."/>
            <person name="Vijayakumar V."/>
            <person name="Gluck-Thaler E."/>
            <person name="Korotkin H.B."/>
            <person name="Matheny P.B."/>
            <person name="Slot J.C."/>
        </authorList>
    </citation>
    <scope>NUCLEOTIDE SEQUENCE [LARGE SCALE GENOMIC DNA]</scope>
    <source>
        <strain evidence="1 2">SRW20</strain>
    </source>
</reference>
<dbReference type="AlphaFoldDB" id="A0A409VY29"/>
<dbReference type="OrthoDB" id="3037650at2759"/>
<dbReference type="InterPro" id="IPR032675">
    <property type="entry name" value="LRR_dom_sf"/>
</dbReference>
<evidence type="ECO:0000313" key="1">
    <source>
        <dbReference type="EMBL" id="PPQ71141.1"/>
    </source>
</evidence>
<dbReference type="SUPFAM" id="SSF52047">
    <property type="entry name" value="RNI-like"/>
    <property type="match status" value="1"/>
</dbReference>
<gene>
    <name evidence="1" type="ORF">CVT26_010835</name>
</gene>
<name>A0A409VY29_9AGAR</name>